<name>A0AAD3TI31_NEPGR</name>
<dbReference type="EMBL" id="BSYO01000036">
    <property type="protein sequence ID" value="GMH29574.1"/>
    <property type="molecule type" value="Genomic_DNA"/>
</dbReference>
<evidence type="ECO:0000313" key="2">
    <source>
        <dbReference type="EMBL" id="GMH29574.1"/>
    </source>
</evidence>
<feature type="chain" id="PRO_5042237380" description="Secreted protein" evidence="1">
    <location>
        <begin position="21"/>
        <end position="116"/>
    </location>
</feature>
<keyword evidence="1" id="KW-0732">Signal</keyword>
<evidence type="ECO:0000313" key="3">
    <source>
        <dbReference type="Proteomes" id="UP001279734"/>
    </source>
</evidence>
<feature type="signal peptide" evidence="1">
    <location>
        <begin position="1"/>
        <end position="20"/>
    </location>
</feature>
<dbReference type="AlphaFoldDB" id="A0AAD3TI31"/>
<keyword evidence="3" id="KW-1185">Reference proteome</keyword>
<comment type="caution">
    <text evidence="2">The sequence shown here is derived from an EMBL/GenBank/DDBJ whole genome shotgun (WGS) entry which is preliminary data.</text>
</comment>
<organism evidence="2 3">
    <name type="scientific">Nepenthes gracilis</name>
    <name type="common">Slender pitcher plant</name>
    <dbReference type="NCBI Taxonomy" id="150966"/>
    <lineage>
        <taxon>Eukaryota</taxon>
        <taxon>Viridiplantae</taxon>
        <taxon>Streptophyta</taxon>
        <taxon>Embryophyta</taxon>
        <taxon>Tracheophyta</taxon>
        <taxon>Spermatophyta</taxon>
        <taxon>Magnoliopsida</taxon>
        <taxon>eudicotyledons</taxon>
        <taxon>Gunneridae</taxon>
        <taxon>Pentapetalae</taxon>
        <taxon>Caryophyllales</taxon>
        <taxon>Nepenthaceae</taxon>
        <taxon>Nepenthes</taxon>
    </lineage>
</organism>
<evidence type="ECO:0008006" key="4">
    <source>
        <dbReference type="Google" id="ProtNLM"/>
    </source>
</evidence>
<evidence type="ECO:0000256" key="1">
    <source>
        <dbReference type="SAM" id="SignalP"/>
    </source>
</evidence>
<sequence>MHFCWFAVAALFALHISSVACPGRVKAAFSWLQLSVKSATLFLFFSDLCPMMAPGYRLLLAKIVPAPPRVVIESQEGGAGLSGLSGAFTSGCFQVLLFWDSLVVKLASCRAGAHPC</sequence>
<gene>
    <name evidence="2" type="ORF">Nepgr_031417</name>
</gene>
<proteinExistence type="predicted"/>
<dbReference type="Proteomes" id="UP001279734">
    <property type="component" value="Unassembled WGS sequence"/>
</dbReference>
<reference evidence="2" key="1">
    <citation type="submission" date="2023-05" db="EMBL/GenBank/DDBJ databases">
        <title>Nepenthes gracilis genome sequencing.</title>
        <authorList>
            <person name="Fukushima K."/>
        </authorList>
    </citation>
    <scope>NUCLEOTIDE SEQUENCE</scope>
    <source>
        <strain evidence="2">SING2019-196</strain>
    </source>
</reference>
<accession>A0AAD3TI31</accession>
<protein>
    <recommendedName>
        <fullName evidence="4">Secreted protein</fullName>
    </recommendedName>
</protein>